<comment type="catalytic activity">
    <reaction evidence="3 4">
        <text>[thioredoxin]-disulfide + L-methionine + H2O = L-methionine (S)-S-oxide + [thioredoxin]-dithiol</text>
        <dbReference type="Rhea" id="RHEA:19993"/>
        <dbReference type="Rhea" id="RHEA-COMP:10698"/>
        <dbReference type="Rhea" id="RHEA-COMP:10700"/>
        <dbReference type="ChEBI" id="CHEBI:15377"/>
        <dbReference type="ChEBI" id="CHEBI:29950"/>
        <dbReference type="ChEBI" id="CHEBI:50058"/>
        <dbReference type="ChEBI" id="CHEBI:57844"/>
        <dbReference type="ChEBI" id="CHEBI:58772"/>
        <dbReference type="EC" id="1.8.4.11"/>
    </reaction>
</comment>
<feature type="domain" description="Peptide methionine sulphoxide reductase MsrA" evidence="5">
    <location>
        <begin position="12"/>
        <end position="165"/>
    </location>
</feature>
<protein>
    <recommendedName>
        <fullName evidence="4">Peptide methionine sulfoxide reductase MsrA</fullName>
        <shortName evidence="4">Protein-methionine-S-oxide reductase</shortName>
        <ecNumber evidence="4">1.8.4.11</ecNumber>
    </recommendedName>
    <alternativeName>
        <fullName evidence="4">Peptide-methionine (S)-S-oxide reductase</fullName>
        <shortName evidence="4">Peptide Met(O) reductase</shortName>
    </alternativeName>
</protein>
<dbReference type="HAMAP" id="MF_01401">
    <property type="entry name" value="MsrA"/>
    <property type="match status" value="1"/>
</dbReference>
<dbReference type="RefSeq" id="WP_281447441.1">
    <property type="nucleotide sequence ID" value="NZ_JASBAO010000001.1"/>
</dbReference>
<evidence type="ECO:0000256" key="1">
    <source>
        <dbReference type="ARBA" id="ARBA00023002"/>
    </source>
</evidence>
<dbReference type="NCBIfam" id="TIGR00401">
    <property type="entry name" value="msrA"/>
    <property type="match status" value="1"/>
</dbReference>
<accession>A0ABT6PZP7</accession>
<gene>
    <name evidence="4 6" type="primary">msrA</name>
    <name evidence="6" type="ORF">QJV27_02665</name>
</gene>
<dbReference type="GO" id="GO:0008113">
    <property type="term" value="F:peptide-methionine (S)-S-oxide reductase activity"/>
    <property type="evidence" value="ECO:0007669"/>
    <property type="project" value="UniProtKB-EC"/>
</dbReference>
<evidence type="ECO:0000256" key="2">
    <source>
        <dbReference type="ARBA" id="ARBA00047806"/>
    </source>
</evidence>
<dbReference type="Proteomes" id="UP001431634">
    <property type="component" value="Unassembled WGS sequence"/>
</dbReference>
<dbReference type="Pfam" id="PF01625">
    <property type="entry name" value="PMSR"/>
    <property type="match status" value="1"/>
</dbReference>
<comment type="function">
    <text evidence="4">Has an important function as a repair enzyme for proteins that have been inactivated by oxidation. Catalyzes the reversible oxidation-reduction of methionine sulfoxide in proteins to methionine.</text>
</comment>
<evidence type="ECO:0000259" key="5">
    <source>
        <dbReference type="Pfam" id="PF01625"/>
    </source>
</evidence>
<dbReference type="PANTHER" id="PTHR43774:SF1">
    <property type="entry name" value="PEPTIDE METHIONINE SULFOXIDE REDUCTASE MSRA 2"/>
    <property type="match status" value="1"/>
</dbReference>
<dbReference type="InterPro" id="IPR002569">
    <property type="entry name" value="Met_Sox_Rdtase_MsrA_dom"/>
</dbReference>
<sequence length="185" mass="21159">MKQQTNSTSIETIVFGGGCFWCVEAMLKNFQHIHAIQPGYAGGHTLNPTYKEVYTDTTGHAEVVKVTFDNSGISLEDLLRLFFLIHDPTTLNAQGHDKGTRYRSIILPATKQQEESAVFIKNEITKSKIWENPIVTEIKLLDHFYPAEKEHENYFELHPEVAYCQAVIAPKVLKVRKEFSDYLKK</sequence>
<dbReference type="InterPro" id="IPR036509">
    <property type="entry name" value="Met_Sox_Rdtase_MsrA_sf"/>
</dbReference>
<reference evidence="6" key="1">
    <citation type="submission" date="2023-05" db="EMBL/GenBank/DDBJ databases">
        <title>Whole genome sequence of Commensalibacter sp.</title>
        <authorList>
            <person name="Charoenyingcharoen P."/>
            <person name="Yukphan P."/>
        </authorList>
    </citation>
    <scope>NUCLEOTIDE SEQUENCE</scope>
    <source>
        <strain evidence="6">TBRC 16381</strain>
    </source>
</reference>
<comment type="catalytic activity">
    <reaction evidence="2 4">
        <text>L-methionyl-[protein] + [thioredoxin]-disulfide + H2O = L-methionyl-(S)-S-oxide-[protein] + [thioredoxin]-dithiol</text>
        <dbReference type="Rhea" id="RHEA:14217"/>
        <dbReference type="Rhea" id="RHEA-COMP:10698"/>
        <dbReference type="Rhea" id="RHEA-COMP:10700"/>
        <dbReference type="Rhea" id="RHEA-COMP:12313"/>
        <dbReference type="Rhea" id="RHEA-COMP:12315"/>
        <dbReference type="ChEBI" id="CHEBI:15377"/>
        <dbReference type="ChEBI" id="CHEBI:16044"/>
        <dbReference type="ChEBI" id="CHEBI:29950"/>
        <dbReference type="ChEBI" id="CHEBI:44120"/>
        <dbReference type="ChEBI" id="CHEBI:50058"/>
        <dbReference type="EC" id="1.8.4.11"/>
    </reaction>
</comment>
<evidence type="ECO:0000256" key="4">
    <source>
        <dbReference type="HAMAP-Rule" id="MF_01401"/>
    </source>
</evidence>
<evidence type="ECO:0000313" key="7">
    <source>
        <dbReference type="Proteomes" id="UP001431634"/>
    </source>
</evidence>
<dbReference type="EC" id="1.8.4.11" evidence="4"/>
<dbReference type="SUPFAM" id="SSF55068">
    <property type="entry name" value="Peptide methionine sulfoxide reductase"/>
    <property type="match status" value="1"/>
</dbReference>
<organism evidence="6 7">
    <name type="scientific">Commensalibacter oyaizuii</name>
    <dbReference type="NCBI Taxonomy" id="3043873"/>
    <lineage>
        <taxon>Bacteria</taxon>
        <taxon>Pseudomonadati</taxon>
        <taxon>Pseudomonadota</taxon>
        <taxon>Alphaproteobacteria</taxon>
        <taxon>Acetobacterales</taxon>
        <taxon>Acetobacteraceae</taxon>
    </lineage>
</organism>
<dbReference type="Gene3D" id="3.30.1060.10">
    <property type="entry name" value="Peptide methionine sulphoxide reductase MsrA"/>
    <property type="match status" value="1"/>
</dbReference>
<feature type="active site" evidence="4">
    <location>
        <position position="19"/>
    </location>
</feature>
<keyword evidence="1 4" id="KW-0560">Oxidoreductase</keyword>
<evidence type="ECO:0000256" key="3">
    <source>
        <dbReference type="ARBA" id="ARBA00048782"/>
    </source>
</evidence>
<keyword evidence="7" id="KW-1185">Reference proteome</keyword>
<name>A0ABT6PZP7_9PROT</name>
<comment type="caution">
    <text evidence="6">The sequence shown here is derived from an EMBL/GenBank/DDBJ whole genome shotgun (WGS) entry which is preliminary data.</text>
</comment>
<proteinExistence type="inferred from homology"/>
<comment type="similarity">
    <text evidence="4">Belongs to the MsrA Met sulfoxide reductase family.</text>
</comment>
<dbReference type="EMBL" id="JASBAO010000001">
    <property type="protein sequence ID" value="MDI2090294.1"/>
    <property type="molecule type" value="Genomic_DNA"/>
</dbReference>
<evidence type="ECO:0000313" key="6">
    <source>
        <dbReference type="EMBL" id="MDI2090294.1"/>
    </source>
</evidence>
<dbReference type="PANTHER" id="PTHR43774">
    <property type="entry name" value="PEPTIDE METHIONINE SULFOXIDE REDUCTASE"/>
    <property type="match status" value="1"/>
</dbReference>